<name>A0A6A4Z3U4_APHAT</name>
<dbReference type="InterPro" id="IPR004107">
    <property type="entry name" value="Integrase_SAM-like_N"/>
</dbReference>
<dbReference type="GO" id="GO:0015074">
    <property type="term" value="P:DNA integration"/>
    <property type="evidence" value="ECO:0007669"/>
    <property type="project" value="InterPro"/>
</dbReference>
<feature type="domain" description="Integrase SAM-like N-terminal" evidence="2">
    <location>
        <begin position="22"/>
        <end position="85"/>
    </location>
</feature>
<comment type="caution">
    <text evidence="3">The sequence shown here is derived from an EMBL/GenBank/DDBJ whole genome shotgun (WGS) entry which is preliminary data.</text>
</comment>
<dbReference type="InterPro" id="IPR010998">
    <property type="entry name" value="Integrase_recombinase_N"/>
</dbReference>
<protein>
    <recommendedName>
        <fullName evidence="2">Integrase SAM-like N-terminal domain-containing protein</fullName>
    </recommendedName>
</protein>
<proteinExistence type="predicted"/>
<reference evidence="3 4" key="1">
    <citation type="submission" date="2019-06" db="EMBL/GenBank/DDBJ databases">
        <title>Genomics analysis of Aphanomyces spp. identifies a new class of oomycete effector associated with host adaptation.</title>
        <authorList>
            <person name="Gaulin E."/>
        </authorList>
    </citation>
    <scope>NUCLEOTIDE SEQUENCE [LARGE SCALE GENOMIC DNA]</scope>
    <source>
        <strain evidence="3 4">E</strain>
    </source>
</reference>
<organism evidence="3 4">
    <name type="scientific">Aphanomyces astaci</name>
    <name type="common">Crayfish plague agent</name>
    <dbReference type="NCBI Taxonomy" id="112090"/>
    <lineage>
        <taxon>Eukaryota</taxon>
        <taxon>Sar</taxon>
        <taxon>Stramenopiles</taxon>
        <taxon>Oomycota</taxon>
        <taxon>Saprolegniomycetes</taxon>
        <taxon>Saprolegniales</taxon>
        <taxon>Verrucalvaceae</taxon>
        <taxon>Aphanomyces</taxon>
    </lineage>
</organism>
<dbReference type="GO" id="GO:0003677">
    <property type="term" value="F:DNA binding"/>
    <property type="evidence" value="ECO:0007669"/>
    <property type="project" value="UniProtKB-KW"/>
</dbReference>
<dbReference type="SUPFAM" id="SSF47823">
    <property type="entry name" value="lambda integrase-like, N-terminal domain"/>
    <property type="match status" value="1"/>
</dbReference>
<dbReference type="Gene3D" id="1.10.150.130">
    <property type="match status" value="1"/>
</dbReference>
<accession>A0A6A4Z3U4</accession>
<dbReference type="AlphaFoldDB" id="A0A6A4Z3U4"/>
<dbReference type="Proteomes" id="UP000469452">
    <property type="component" value="Unassembled WGS sequence"/>
</dbReference>
<sequence>MTLTPPAATASKQTIEVSFRGASTRRAYDTYRKQFVSFLQAHKGGIALETASADDCTDFFHHFYTNGKKARTIDVAKSALVALFNNKRITPNPAQDANARRYLVGLQKFNKNNVDEEKKAHPLTVQNR</sequence>
<dbReference type="VEuPathDB" id="FungiDB:H257_12327"/>
<gene>
    <name evidence="3" type="ORF">AaE_014785</name>
</gene>
<evidence type="ECO:0000313" key="3">
    <source>
        <dbReference type="EMBL" id="KAF0704739.1"/>
    </source>
</evidence>
<keyword evidence="1" id="KW-0238">DNA-binding</keyword>
<dbReference type="Pfam" id="PF02899">
    <property type="entry name" value="Phage_int_SAM_1"/>
    <property type="match status" value="1"/>
</dbReference>
<evidence type="ECO:0000313" key="4">
    <source>
        <dbReference type="Proteomes" id="UP000469452"/>
    </source>
</evidence>
<dbReference type="EMBL" id="VJMI01020340">
    <property type="protein sequence ID" value="KAF0704739.1"/>
    <property type="molecule type" value="Genomic_DNA"/>
</dbReference>
<evidence type="ECO:0000259" key="2">
    <source>
        <dbReference type="Pfam" id="PF02899"/>
    </source>
</evidence>
<evidence type="ECO:0000256" key="1">
    <source>
        <dbReference type="ARBA" id="ARBA00023125"/>
    </source>
</evidence>